<dbReference type="AlphaFoldDB" id="A0AAC9HRW7"/>
<dbReference type="EMBL" id="CP014859">
    <property type="protein sequence ID" value="AOS64239.1"/>
    <property type="molecule type" value="Genomic_DNA"/>
</dbReference>
<dbReference type="SUPFAM" id="SSF52833">
    <property type="entry name" value="Thioredoxin-like"/>
    <property type="match status" value="1"/>
</dbReference>
<dbReference type="InterPro" id="IPR036249">
    <property type="entry name" value="Thioredoxin-like_sf"/>
</dbReference>
<keyword evidence="3" id="KW-1185">Reference proteome</keyword>
<dbReference type="PANTHER" id="PTHR13887:SF41">
    <property type="entry name" value="THIOREDOXIN SUPERFAMILY PROTEIN"/>
    <property type="match status" value="1"/>
</dbReference>
<reference evidence="3" key="1">
    <citation type="submission" date="2016-03" db="EMBL/GenBank/DDBJ databases">
        <title>Complete genome sequence of the type strain Actinoalloteichus hymeniacidonis DSM 45092.</title>
        <authorList>
            <person name="Schaffert L."/>
            <person name="Albersmeier A."/>
            <person name="Winkler A."/>
            <person name="Kalinowski J."/>
            <person name="Zotchev S."/>
            <person name="Ruckert C."/>
        </authorList>
    </citation>
    <scope>NUCLEOTIDE SEQUENCE [LARGE SCALE GENOMIC DNA]</scope>
    <source>
        <strain evidence="3">HPA177(T) (DSM 45092(T))</strain>
    </source>
</reference>
<dbReference type="KEGG" id="ahm:TL08_17195"/>
<dbReference type="CDD" id="cd03024">
    <property type="entry name" value="DsbA_FrnE"/>
    <property type="match status" value="1"/>
</dbReference>
<dbReference type="Pfam" id="PF01323">
    <property type="entry name" value="DSBA"/>
    <property type="match status" value="1"/>
</dbReference>
<organism evidence="2 3">
    <name type="scientific">Actinoalloteichus hymeniacidonis</name>
    <dbReference type="NCBI Taxonomy" id="340345"/>
    <lineage>
        <taxon>Bacteria</taxon>
        <taxon>Bacillati</taxon>
        <taxon>Actinomycetota</taxon>
        <taxon>Actinomycetes</taxon>
        <taxon>Pseudonocardiales</taxon>
        <taxon>Pseudonocardiaceae</taxon>
        <taxon>Actinoalloteichus</taxon>
    </lineage>
</organism>
<name>A0AAC9HRW7_9PSEU</name>
<keyword evidence="2" id="KW-0413">Isomerase</keyword>
<accession>A0AAC9HRW7</accession>
<gene>
    <name evidence="2" type="ORF">TL08_17195</name>
</gene>
<dbReference type="Gene3D" id="3.40.30.10">
    <property type="entry name" value="Glutaredoxin"/>
    <property type="match status" value="1"/>
</dbReference>
<dbReference type="Proteomes" id="UP000095210">
    <property type="component" value="Chromosome"/>
</dbReference>
<dbReference type="RefSeq" id="WP_069850377.1">
    <property type="nucleotide sequence ID" value="NZ_CP014859.1"/>
</dbReference>
<dbReference type="PANTHER" id="PTHR13887">
    <property type="entry name" value="GLUTATHIONE S-TRANSFERASE KAPPA"/>
    <property type="match status" value="1"/>
</dbReference>
<feature type="domain" description="DSBA-like thioredoxin" evidence="1">
    <location>
        <begin position="9"/>
        <end position="208"/>
    </location>
</feature>
<sequence length="216" mass="24371">MQPSEPIKVDIWSDIACPWCYIGKRRFETAVAKSGENVVVEYHSFELSPDTPVDFGGSTAEFLSQRKGIPPQQVEQMLTQITELAAHEGLSYDFEILHHTNTRKAHRLLHFAKAEDRQIELKERLLSAYFEQGRHLGKDEELVELAVEVGLDRDRAVEVLAGDEYLDDMEQDMRTAQQYGIRGVPFFVIDGKYGVSGAQEPDTFVAALRTARNGGE</sequence>
<dbReference type="InterPro" id="IPR001853">
    <property type="entry name" value="DSBA-like_thioredoxin_dom"/>
</dbReference>
<evidence type="ECO:0000313" key="2">
    <source>
        <dbReference type="EMBL" id="AOS64239.1"/>
    </source>
</evidence>
<proteinExistence type="predicted"/>
<dbReference type="GO" id="GO:0016853">
    <property type="term" value="F:isomerase activity"/>
    <property type="evidence" value="ECO:0007669"/>
    <property type="project" value="UniProtKB-KW"/>
</dbReference>
<protein>
    <submittedName>
        <fullName evidence="2">Dithiol-disulfide isomerase</fullName>
    </submittedName>
</protein>
<evidence type="ECO:0000259" key="1">
    <source>
        <dbReference type="Pfam" id="PF01323"/>
    </source>
</evidence>
<dbReference type="GO" id="GO:0016491">
    <property type="term" value="F:oxidoreductase activity"/>
    <property type="evidence" value="ECO:0007669"/>
    <property type="project" value="InterPro"/>
</dbReference>
<evidence type="ECO:0000313" key="3">
    <source>
        <dbReference type="Proteomes" id="UP000095210"/>
    </source>
</evidence>